<dbReference type="PANTHER" id="PTHR41878:SF1">
    <property type="entry name" value="TNPR PROTEIN"/>
    <property type="match status" value="1"/>
</dbReference>
<evidence type="ECO:0000259" key="1">
    <source>
        <dbReference type="Pfam" id="PF07929"/>
    </source>
</evidence>
<proteinExistence type="predicted"/>
<protein>
    <submittedName>
        <fullName evidence="2">TnpR protein</fullName>
    </submittedName>
</protein>
<accession>A0A2R6XZJ7</accession>
<evidence type="ECO:0000313" key="2">
    <source>
        <dbReference type="EMBL" id="PTQ55845.1"/>
    </source>
</evidence>
<organism evidence="2 3">
    <name type="scientific">Candidatus Carbonibacillus altaicus</name>
    <dbReference type="NCBI Taxonomy" id="2163959"/>
    <lineage>
        <taxon>Bacteria</taxon>
        <taxon>Bacillati</taxon>
        <taxon>Bacillota</taxon>
        <taxon>Bacilli</taxon>
        <taxon>Bacillales</taxon>
        <taxon>Candidatus Carbonibacillus</taxon>
    </lineage>
</organism>
<sequence length="86" mass="9745">MHDILVEKILHAEDGQRYPICIGGKRNCPPEDVGGPWGYQDFLEAIRDPSHPEHENMLKWIGGSFDPEAFDLAETNEALKEALKTR</sequence>
<comment type="caution">
    <text evidence="2">The sequence shown here is derived from an EMBL/GenBank/DDBJ whole genome shotgun (WGS) entry which is preliminary data.</text>
</comment>
<gene>
    <name evidence="2" type="ORF">BSOLF_1328</name>
</gene>
<dbReference type="SUPFAM" id="SSF159941">
    <property type="entry name" value="MM3350-like"/>
    <property type="match status" value="1"/>
</dbReference>
<name>A0A2R6XZJ7_9BACL</name>
<dbReference type="InterPro" id="IPR012912">
    <property type="entry name" value="Plasmid_pRiA4b_Orf3-like"/>
</dbReference>
<dbReference type="AlphaFoldDB" id="A0A2R6XZJ7"/>
<dbReference type="Proteomes" id="UP000244338">
    <property type="component" value="Unassembled WGS sequence"/>
</dbReference>
<dbReference type="Gene3D" id="3.10.290.30">
    <property type="entry name" value="MM3350-like"/>
    <property type="match status" value="1"/>
</dbReference>
<dbReference type="Pfam" id="PF07929">
    <property type="entry name" value="PRiA4_ORF3"/>
    <property type="match status" value="1"/>
</dbReference>
<reference evidence="3" key="1">
    <citation type="journal article" date="2018" name="Sci. Rep.">
        <title>Lignite coal burning seam in the remote Altai Mountains harbors a hydrogen-driven thermophilic microbial community.</title>
        <authorList>
            <person name="Kadnikov V.V."/>
            <person name="Mardanov A.V."/>
            <person name="Ivasenko D.A."/>
            <person name="Antsiferov D.V."/>
            <person name="Beletsky A.V."/>
            <person name="Karnachuk O.V."/>
            <person name="Ravin N.V."/>
        </authorList>
    </citation>
    <scope>NUCLEOTIDE SEQUENCE [LARGE SCALE GENOMIC DNA]</scope>
</reference>
<evidence type="ECO:0000313" key="3">
    <source>
        <dbReference type="Proteomes" id="UP000244338"/>
    </source>
</evidence>
<feature type="domain" description="Plasmid pRiA4b Orf3-like" evidence="1">
    <location>
        <begin position="2"/>
        <end position="73"/>
    </location>
</feature>
<dbReference type="InterPro" id="IPR024047">
    <property type="entry name" value="MM3350-like_sf"/>
</dbReference>
<dbReference type="EMBL" id="PEBX01000066">
    <property type="protein sequence ID" value="PTQ55845.1"/>
    <property type="molecule type" value="Genomic_DNA"/>
</dbReference>
<dbReference type="PANTHER" id="PTHR41878">
    <property type="entry name" value="LEXA REPRESSOR-RELATED"/>
    <property type="match status" value="1"/>
</dbReference>